<reference evidence="4" key="2">
    <citation type="submission" date="2016-06" db="EMBL/GenBank/DDBJ databases">
        <title>The genome of a short-lived fish provides insights into sex chromosome evolution and the genetic control of aging.</title>
        <authorList>
            <person name="Reichwald K."/>
            <person name="Felder M."/>
            <person name="Petzold A."/>
            <person name="Koch P."/>
            <person name="Groth M."/>
            <person name="Platzer M."/>
        </authorList>
    </citation>
    <scope>NUCLEOTIDE SEQUENCE</scope>
    <source>
        <tissue evidence="4">Brain</tissue>
    </source>
</reference>
<dbReference type="GO" id="GO:0045814">
    <property type="term" value="P:negative regulation of gene expression, epigenetic"/>
    <property type="evidence" value="ECO:0007669"/>
    <property type="project" value="TreeGrafter"/>
</dbReference>
<dbReference type="SUPFAM" id="SSF82199">
    <property type="entry name" value="SET domain"/>
    <property type="match status" value="1"/>
</dbReference>
<keyword evidence="2" id="KW-0808">Transferase</keyword>
<accession>A0A1A8FWS2</accession>
<dbReference type="PANTHER" id="PTHR46402">
    <property type="entry name" value="SET AND MYND DOMAIN-CONTAINING PROTEIN 5"/>
    <property type="match status" value="1"/>
</dbReference>
<dbReference type="Gene3D" id="6.10.140.2220">
    <property type="match status" value="1"/>
</dbReference>
<keyword evidence="1" id="KW-0489">Methyltransferase</keyword>
<evidence type="ECO:0000256" key="3">
    <source>
        <dbReference type="ARBA" id="ARBA00022691"/>
    </source>
</evidence>
<gene>
    <name evidence="4" type="primary">SMYD5</name>
</gene>
<organism evidence="4">
    <name type="scientific">Nothobranchius korthausae</name>
    <dbReference type="NCBI Taxonomy" id="1143690"/>
    <lineage>
        <taxon>Eukaryota</taxon>
        <taxon>Metazoa</taxon>
        <taxon>Chordata</taxon>
        <taxon>Craniata</taxon>
        <taxon>Vertebrata</taxon>
        <taxon>Euteleostomi</taxon>
        <taxon>Actinopterygii</taxon>
        <taxon>Neopterygii</taxon>
        <taxon>Teleostei</taxon>
        <taxon>Neoteleostei</taxon>
        <taxon>Acanthomorphata</taxon>
        <taxon>Ovalentaria</taxon>
        <taxon>Atherinomorphae</taxon>
        <taxon>Cyprinodontiformes</taxon>
        <taxon>Nothobranchiidae</taxon>
        <taxon>Nothobranchius</taxon>
    </lineage>
</organism>
<evidence type="ECO:0000256" key="1">
    <source>
        <dbReference type="ARBA" id="ARBA00022603"/>
    </source>
</evidence>
<dbReference type="InterPro" id="IPR046341">
    <property type="entry name" value="SET_dom_sf"/>
</dbReference>
<evidence type="ECO:0000313" key="4">
    <source>
        <dbReference type="EMBL" id="SBQ63855.1"/>
    </source>
</evidence>
<sequence>MFSLCEDPGKVASSVEVRFIDNLKGKGLFAKKSIKKGDTIFTERPLVSAQFLWNDLYKYKACEYCLRALETAEENARRLSGNPALSLPHAELCCVHPELHQACPQCQVRPHRVHKTAEPVFSMWVKDQSRVGRPAKLH</sequence>
<evidence type="ECO:0000256" key="2">
    <source>
        <dbReference type="ARBA" id="ARBA00022679"/>
    </source>
</evidence>
<dbReference type="AlphaFoldDB" id="A0A1A8FWS2"/>
<proteinExistence type="predicted"/>
<keyword evidence="3" id="KW-0949">S-adenosyl-L-methionine</keyword>
<name>A0A1A8FWS2_9TELE</name>
<dbReference type="EMBL" id="HAEB01017328">
    <property type="protein sequence ID" value="SBQ63855.1"/>
    <property type="molecule type" value="Transcribed_RNA"/>
</dbReference>
<dbReference type="Gene3D" id="2.170.270.10">
    <property type="entry name" value="SET domain"/>
    <property type="match status" value="1"/>
</dbReference>
<reference evidence="4" key="1">
    <citation type="submission" date="2016-05" db="EMBL/GenBank/DDBJ databases">
        <authorList>
            <person name="Lavstsen T."/>
            <person name="Jespersen J.S."/>
        </authorList>
    </citation>
    <scope>NUCLEOTIDE SEQUENCE</scope>
    <source>
        <tissue evidence="4">Brain</tissue>
    </source>
</reference>
<dbReference type="GO" id="GO:0032259">
    <property type="term" value="P:methylation"/>
    <property type="evidence" value="ECO:0007669"/>
    <property type="project" value="UniProtKB-KW"/>
</dbReference>
<dbReference type="GO" id="GO:0042799">
    <property type="term" value="F:histone H4K20 methyltransferase activity"/>
    <property type="evidence" value="ECO:0007669"/>
    <property type="project" value="TreeGrafter"/>
</dbReference>
<dbReference type="PANTHER" id="PTHR46402:SF2">
    <property type="entry name" value="HISTONE-LYSINE N-TRIMETHYLTRANSFERASE SMYD5"/>
    <property type="match status" value="1"/>
</dbReference>
<protein>
    <submittedName>
        <fullName evidence="4">SMYD family member 5</fullName>
    </submittedName>
</protein>